<evidence type="ECO:0000256" key="3">
    <source>
        <dbReference type="ARBA" id="ARBA00022729"/>
    </source>
</evidence>
<dbReference type="InterPro" id="IPR028974">
    <property type="entry name" value="TSP_type-3_rpt"/>
</dbReference>
<feature type="region of interest" description="Disordered" evidence="5">
    <location>
        <begin position="170"/>
        <end position="385"/>
    </location>
</feature>
<dbReference type="Pfam" id="PF24034">
    <property type="entry name" value="DUF7343"/>
    <property type="match status" value="1"/>
</dbReference>
<gene>
    <name evidence="7" type="ORF">AMS69_15160</name>
    <name evidence="8" type="ORF">GOC83_07635</name>
</gene>
<dbReference type="InterPro" id="IPR018247">
    <property type="entry name" value="EF_Hand_1_Ca_BS"/>
</dbReference>
<dbReference type="Pfam" id="PF18884">
    <property type="entry name" value="TSP3_bac"/>
    <property type="match status" value="10"/>
</dbReference>
<dbReference type="InterPro" id="IPR059100">
    <property type="entry name" value="TSP3_bac"/>
</dbReference>
<evidence type="ECO:0000313" key="9">
    <source>
        <dbReference type="Proteomes" id="UP000037729"/>
    </source>
</evidence>
<dbReference type="InterPro" id="IPR036388">
    <property type="entry name" value="WH-like_DNA-bd_sf"/>
</dbReference>
<dbReference type="GO" id="GO:0005509">
    <property type="term" value="F:calcium ion binding"/>
    <property type="evidence" value="ECO:0007669"/>
    <property type="project" value="InterPro"/>
</dbReference>
<dbReference type="AlphaFoldDB" id="A0A0N0U975"/>
<dbReference type="PROSITE" id="PS00018">
    <property type="entry name" value="EF_HAND_1"/>
    <property type="match status" value="2"/>
</dbReference>
<keyword evidence="2" id="KW-0964">Secreted</keyword>
<comment type="caution">
    <text evidence="7">The sequence shown here is derived from an EMBL/GenBank/DDBJ whole genome shotgun (WGS) entry which is preliminary data.</text>
</comment>
<keyword evidence="9" id="KW-1185">Reference proteome</keyword>
<evidence type="ECO:0000313" key="8">
    <source>
        <dbReference type="EMBL" id="NLV05998.1"/>
    </source>
</evidence>
<dbReference type="Gene3D" id="1.10.10.10">
    <property type="entry name" value="Winged helix-like DNA-binding domain superfamily/Winged helix DNA-binding domain"/>
    <property type="match status" value="1"/>
</dbReference>
<dbReference type="SUPFAM" id="SSF46785">
    <property type="entry name" value="Winged helix' DNA-binding domain"/>
    <property type="match status" value="1"/>
</dbReference>
<dbReference type="PANTHER" id="PTHR37467:SF1">
    <property type="entry name" value="EXPORTED CALCIUM-BINDING GLYCOPROTEIN"/>
    <property type="match status" value="1"/>
</dbReference>
<proteinExistence type="predicted"/>
<feature type="compositionally biased region" description="Basic and acidic residues" evidence="5">
    <location>
        <begin position="250"/>
        <end position="261"/>
    </location>
</feature>
<evidence type="ECO:0000313" key="7">
    <source>
        <dbReference type="EMBL" id="KOX91890.1"/>
    </source>
</evidence>
<comment type="subcellular location">
    <subcellularLocation>
        <location evidence="1">Secreted</location>
    </subcellularLocation>
</comment>
<sequence length="567" mass="59404">MRHRIVSGMCALFLLLAVASVSVGVAAAADAGQYADYTATGNETAPAIQSVGPTQAVADGPNGTAFVWERIDGARPGGYQIAVALSSPQENLSVCARANGSLNCTSVGPNGTATLTTPGITGLDELSVSLYNTRTDTAIDRQPVSLQPIQRAGDIDDDGLNNSHEVVQGTNLTDADTDGDGLLDGTEVHQHGTAPTDADTDEDGVTDRTEIQQGTDPRQDDTDGDGLSDERELSLGTNPTVADTDGDGLSDQREASGKTDPTDADTDNDGVVDGRELTVGTNPVQADTDADGVADGRELALGMDPTVADTDGDGVADGTELESGTEPTESDTDSDGLDDGRELAAGTSPTTVDTDGDGLSDGREVSELGTDPLASDSDGDFLTDPQEVTWGTNPNSVLTPAWVTSSLLGFLIGIGLTVAAIRRGWVIRLSTAARLFIYRYLELDREILEINREIDATDRVVEADSADIDVDTAAEAFEQADRELTPDAHLVKLMLQAENGRLHQTDIVEATDWSKAKVSRLLSRMVDEDEVVKIRLGRENLICLERAKPPAANSPHAGDIKPPTPGG</sequence>
<dbReference type="PANTHER" id="PTHR37467">
    <property type="entry name" value="EXPORTED CALCIUM-BINDING GLYCOPROTEIN-RELATED"/>
    <property type="match status" value="1"/>
</dbReference>
<dbReference type="PATRIC" id="fig|1705562.3.peg.3931"/>
<dbReference type="Proteomes" id="UP000610611">
    <property type="component" value="Unassembled WGS sequence"/>
</dbReference>
<feature type="domain" description="DUF7343" evidence="6">
    <location>
        <begin position="488"/>
        <end position="544"/>
    </location>
</feature>
<dbReference type="RefSeq" id="WP_053968917.1">
    <property type="nucleotide sequence ID" value="NZ_LIUF01000005.1"/>
</dbReference>
<keyword evidence="4" id="KW-0106">Calcium</keyword>
<feature type="region of interest" description="Disordered" evidence="5">
    <location>
        <begin position="547"/>
        <end position="567"/>
    </location>
</feature>
<dbReference type="STRING" id="1705562.AMS69_15160"/>
<feature type="compositionally biased region" description="Acidic residues" evidence="5">
    <location>
        <begin position="328"/>
        <end position="337"/>
    </location>
</feature>
<evidence type="ECO:0000256" key="4">
    <source>
        <dbReference type="ARBA" id="ARBA00022837"/>
    </source>
</evidence>
<evidence type="ECO:0000259" key="6">
    <source>
        <dbReference type="Pfam" id="PF24034"/>
    </source>
</evidence>
<organism evidence="7 9">
    <name type="scientific">Haloarcula rubripromontorii</name>
    <dbReference type="NCBI Taxonomy" id="1705562"/>
    <lineage>
        <taxon>Archaea</taxon>
        <taxon>Methanobacteriati</taxon>
        <taxon>Methanobacteriota</taxon>
        <taxon>Stenosarchaea group</taxon>
        <taxon>Halobacteria</taxon>
        <taxon>Halobacteriales</taxon>
        <taxon>Haloarculaceae</taxon>
        <taxon>Haloarcula</taxon>
    </lineage>
</organism>
<dbReference type="EMBL" id="WOWB01000001">
    <property type="protein sequence ID" value="NLV05998.1"/>
    <property type="molecule type" value="Genomic_DNA"/>
</dbReference>
<dbReference type="Proteomes" id="UP000037729">
    <property type="component" value="Unassembled WGS sequence"/>
</dbReference>
<dbReference type="InterPro" id="IPR053180">
    <property type="entry name" value="Ca-binding_acidic-repeat"/>
</dbReference>
<reference evidence="8" key="2">
    <citation type="submission" date="2019-12" db="EMBL/GenBank/DDBJ databases">
        <title>The whole-genome sequencing of Haloarcula japonica strain pws8.</title>
        <authorList>
            <person name="Verma D.K."/>
            <person name="Gopal K."/>
            <person name="Prasad E.S."/>
        </authorList>
    </citation>
    <scope>NUCLEOTIDE SEQUENCE</scope>
    <source>
        <strain evidence="8">Pws8</strain>
    </source>
</reference>
<keyword evidence="3" id="KW-0732">Signal</keyword>
<dbReference type="OrthoDB" id="27885at2157"/>
<evidence type="ECO:0000256" key="2">
    <source>
        <dbReference type="ARBA" id="ARBA00022525"/>
    </source>
</evidence>
<accession>A0A0N0U975</accession>
<dbReference type="Gene3D" id="4.10.1080.10">
    <property type="entry name" value="TSP type-3 repeat"/>
    <property type="match status" value="2"/>
</dbReference>
<name>A0A0N0U975_9EURY</name>
<protein>
    <submittedName>
        <fullName evidence="8">MarR family transcriptional regulator</fullName>
    </submittedName>
</protein>
<evidence type="ECO:0000256" key="5">
    <source>
        <dbReference type="SAM" id="MobiDB-lite"/>
    </source>
</evidence>
<dbReference type="InterPro" id="IPR055767">
    <property type="entry name" value="DUF7343"/>
</dbReference>
<evidence type="ECO:0000256" key="1">
    <source>
        <dbReference type="ARBA" id="ARBA00004613"/>
    </source>
</evidence>
<reference evidence="7 9" key="1">
    <citation type="submission" date="2015-08" db="EMBL/GenBank/DDBJ databases">
        <title>Genomes of Isolates from Cabo Rojo, PR.</title>
        <authorList>
            <person name="Sanchez-Nieves R.L."/>
            <person name="Montalvo-Rodriguez R."/>
        </authorList>
    </citation>
    <scope>NUCLEOTIDE SEQUENCE [LARGE SCALE GENOMIC DNA]</scope>
    <source>
        <strain evidence="7 9">SL3</strain>
    </source>
</reference>
<dbReference type="InterPro" id="IPR036390">
    <property type="entry name" value="WH_DNA-bd_sf"/>
</dbReference>
<dbReference type="EMBL" id="LIUF01000005">
    <property type="protein sequence ID" value="KOX91890.1"/>
    <property type="molecule type" value="Genomic_DNA"/>
</dbReference>